<evidence type="ECO:0000313" key="3">
    <source>
        <dbReference type="Proteomes" id="UP001501752"/>
    </source>
</evidence>
<keyword evidence="1" id="KW-1133">Transmembrane helix</keyword>
<evidence type="ECO:0000256" key="1">
    <source>
        <dbReference type="SAM" id="Phobius"/>
    </source>
</evidence>
<feature type="transmembrane region" description="Helical" evidence="1">
    <location>
        <begin position="45"/>
        <end position="70"/>
    </location>
</feature>
<accession>A0ABP9ERD0</accession>
<keyword evidence="1" id="KW-0472">Membrane</keyword>
<feature type="transmembrane region" description="Helical" evidence="1">
    <location>
        <begin position="82"/>
        <end position="102"/>
    </location>
</feature>
<keyword evidence="1" id="KW-0812">Transmembrane</keyword>
<organism evidence="2 3">
    <name type="scientific">Kitasatospora terrestris</name>
    <dbReference type="NCBI Taxonomy" id="258051"/>
    <lineage>
        <taxon>Bacteria</taxon>
        <taxon>Bacillati</taxon>
        <taxon>Actinomycetota</taxon>
        <taxon>Actinomycetes</taxon>
        <taxon>Kitasatosporales</taxon>
        <taxon>Streptomycetaceae</taxon>
        <taxon>Kitasatospora</taxon>
    </lineage>
</organism>
<dbReference type="Proteomes" id="UP001501752">
    <property type="component" value="Unassembled WGS sequence"/>
</dbReference>
<name>A0ABP9ERD0_9ACTN</name>
<protein>
    <recommendedName>
        <fullName evidence="4">DUF3040 domain-containing protein</fullName>
    </recommendedName>
</protein>
<reference evidence="3" key="1">
    <citation type="journal article" date="2019" name="Int. J. Syst. Evol. Microbiol.">
        <title>The Global Catalogue of Microorganisms (GCM) 10K type strain sequencing project: providing services to taxonomists for standard genome sequencing and annotation.</title>
        <authorList>
            <consortium name="The Broad Institute Genomics Platform"/>
            <consortium name="The Broad Institute Genome Sequencing Center for Infectious Disease"/>
            <person name="Wu L."/>
            <person name="Ma J."/>
        </authorList>
    </citation>
    <scope>NUCLEOTIDE SEQUENCE [LARGE SCALE GENOMIC DNA]</scope>
    <source>
        <strain evidence="3">JCM 13006</strain>
    </source>
</reference>
<keyword evidence="3" id="KW-1185">Reference proteome</keyword>
<gene>
    <name evidence="2" type="ORF">GCM10023235_75510</name>
</gene>
<evidence type="ECO:0000313" key="2">
    <source>
        <dbReference type="EMBL" id="GAA4883737.1"/>
    </source>
</evidence>
<dbReference type="EMBL" id="BAABIS010000001">
    <property type="protein sequence ID" value="GAA4883737.1"/>
    <property type="molecule type" value="Genomic_DNA"/>
</dbReference>
<comment type="caution">
    <text evidence="2">The sequence shown here is derived from an EMBL/GenBank/DDBJ whole genome shotgun (WGS) entry which is preliminary data.</text>
</comment>
<dbReference type="InterPro" id="IPR021401">
    <property type="entry name" value="DUF3040"/>
</dbReference>
<proteinExistence type="predicted"/>
<evidence type="ECO:0008006" key="4">
    <source>
        <dbReference type="Google" id="ProtNLM"/>
    </source>
</evidence>
<sequence>MAAVNEPTLSERERRILAEIERDLSADERLDRALRTMRRGPWHRAARAGAALARVPSGVLAVLVALSTALLLVGTQVHTTPALGLFAVVWVPTLAAVAAHSVRRWRRRRIP</sequence>
<dbReference type="Pfam" id="PF11239">
    <property type="entry name" value="DUF3040"/>
    <property type="match status" value="1"/>
</dbReference>